<organism evidence="5 6">
    <name type="scientific">Streptomyces glaucescens</name>
    <dbReference type="NCBI Taxonomy" id="1907"/>
    <lineage>
        <taxon>Bacteria</taxon>
        <taxon>Bacillati</taxon>
        <taxon>Actinomycetota</taxon>
        <taxon>Actinomycetes</taxon>
        <taxon>Kitasatosporales</taxon>
        <taxon>Streptomycetaceae</taxon>
        <taxon>Streptomyces</taxon>
    </lineage>
</organism>
<dbReference type="InterPro" id="IPR016047">
    <property type="entry name" value="M23ase_b-sheet_dom"/>
</dbReference>
<dbReference type="HOGENOM" id="CLU_077601_1_2_11"/>
<keyword evidence="6" id="KW-1185">Reference proteome</keyword>
<evidence type="ECO:0000313" key="5">
    <source>
        <dbReference type="EMBL" id="AIS00790.1"/>
    </source>
</evidence>
<accession>A0A089XHX3</accession>
<dbReference type="InterPro" id="IPR050570">
    <property type="entry name" value="Cell_wall_metabolism_enzyme"/>
</dbReference>
<feature type="domain" description="M23ase beta-sheet core" evidence="4">
    <location>
        <begin position="78"/>
        <end position="175"/>
    </location>
</feature>
<dbReference type="InterPro" id="IPR011055">
    <property type="entry name" value="Dup_hybrid_motif"/>
</dbReference>
<dbReference type="Proteomes" id="UP000029482">
    <property type="component" value="Chromosome"/>
</dbReference>
<dbReference type="OrthoDB" id="5245088at2"/>
<reference evidence="6" key="1">
    <citation type="journal article" date="2015" name="J. Biotechnol.">
        <title>Complete genome sequence of the actinobacterium Streptomyces glaucescens GLA.O (DSM 40922) consisting of a linear chromosome and one linear plasmid.</title>
        <authorList>
            <person name="Ortseifen V."/>
            <person name="Winkler A."/>
            <person name="Albersmeier A."/>
            <person name="Wendler S."/>
            <person name="Puhler A."/>
            <person name="Kalinowski J."/>
            <person name="Ruckert C."/>
        </authorList>
    </citation>
    <scope>NUCLEOTIDE SEQUENCE [LARGE SCALE GENOMIC DNA]</scope>
    <source>
        <strain evidence="6">DSM 40922 / GLA O</strain>
    </source>
</reference>
<name>A0A089XHX3_STRGA</name>
<dbReference type="RefSeq" id="WP_043504428.1">
    <property type="nucleotide sequence ID" value="NZ_CP009438.1"/>
</dbReference>
<feature type="region of interest" description="Disordered" evidence="2">
    <location>
        <begin position="26"/>
        <end position="54"/>
    </location>
</feature>
<dbReference type="Gene3D" id="2.70.70.10">
    <property type="entry name" value="Glucose Permease (Domain IIA)"/>
    <property type="match status" value="1"/>
</dbReference>
<dbReference type="PANTHER" id="PTHR21666:SF289">
    <property type="entry name" value="L-ALA--D-GLU ENDOPEPTIDASE"/>
    <property type="match status" value="1"/>
</dbReference>
<dbReference type="AlphaFoldDB" id="A0A089XHX3"/>
<proteinExistence type="predicted"/>
<keyword evidence="1 3" id="KW-0732">Signal</keyword>
<evidence type="ECO:0000256" key="1">
    <source>
        <dbReference type="ARBA" id="ARBA00022729"/>
    </source>
</evidence>
<dbReference type="EMBL" id="CP009438">
    <property type="protein sequence ID" value="AIS00790.1"/>
    <property type="molecule type" value="Genomic_DNA"/>
</dbReference>
<dbReference type="SUPFAM" id="SSF51261">
    <property type="entry name" value="Duplicated hybrid motif"/>
    <property type="match status" value="1"/>
</dbReference>
<feature type="signal peptide" evidence="3">
    <location>
        <begin position="1"/>
        <end position="28"/>
    </location>
</feature>
<feature type="chain" id="PRO_5001851725" evidence="3">
    <location>
        <begin position="29"/>
        <end position="200"/>
    </location>
</feature>
<sequence>MRTKRYAHLVWAVPLGLLLTAGPSARHADGAPPAAPPPAPSVAPSAAPVPSAGRSWPLAGRPAVLRAWDPPPTPYARGHRGVDLAARPSAPVLAVAAGRVTFAGRVAGRGVVSVDLPGTGEPPLRTTYEPVFASVRTGDEVAAGEVLGTVEPTGSHCPVTCVHWGLRRDGTYLDPLSLLPPWLLNAGPSVLLPVLGTPPP</sequence>
<dbReference type="GO" id="GO:0004222">
    <property type="term" value="F:metalloendopeptidase activity"/>
    <property type="evidence" value="ECO:0007669"/>
    <property type="project" value="TreeGrafter"/>
</dbReference>
<gene>
    <name evidence="5" type="ORF">SGLAU_24240</name>
</gene>
<evidence type="ECO:0000256" key="3">
    <source>
        <dbReference type="SAM" id="SignalP"/>
    </source>
</evidence>
<feature type="compositionally biased region" description="Low complexity" evidence="2">
    <location>
        <begin position="42"/>
        <end position="52"/>
    </location>
</feature>
<evidence type="ECO:0000256" key="2">
    <source>
        <dbReference type="SAM" id="MobiDB-lite"/>
    </source>
</evidence>
<dbReference type="CDD" id="cd12797">
    <property type="entry name" value="M23_peptidase"/>
    <property type="match status" value="1"/>
</dbReference>
<dbReference type="PANTHER" id="PTHR21666">
    <property type="entry name" value="PEPTIDASE-RELATED"/>
    <property type="match status" value="1"/>
</dbReference>
<evidence type="ECO:0000259" key="4">
    <source>
        <dbReference type="Pfam" id="PF01551"/>
    </source>
</evidence>
<dbReference type="STRING" id="1907.SGLAU_24240"/>
<dbReference type="Pfam" id="PF01551">
    <property type="entry name" value="Peptidase_M23"/>
    <property type="match status" value="1"/>
</dbReference>
<protein>
    <submittedName>
        <fullName evidence="5">Peptidase</fullName>
    </submittedName>
</protein>
<evidence type="ECO:0000313" key="6">
    <source>
        <dbReference type="Proteomes" id="UP000029482"/>
    </source>
</evidence>
<dbReference type="KEGG" id="sgu:SGLAU_24240"/>
<dbReference type="eggNOG" id="COG0739">
    <property type="taxonomic scope" value="Bacteria"/>
</dbReference>